<dbReference type="Proteomes" id="UP000683925">
    <property type="component" value="Unassembled WGS sequence"/>
</dbReference>
<protein>
    <submittedName>
        <fullName evidence="1">Uncharacterized protein</fullName>
    </submittedName>
</protein>
<accession>A0A8S1TRW3</accession>
<name>A0A8S1TRW3_PAROT</name>
<evidence type="ECO:0000313" key="1">
    <source>
        <dbReference type="EMBL" id="CAD8154297.1"/>
    </source>
</evidence>
<organism evidence="1 2">
    <name type="scientific">Paramecium octaurelia</name>
    <dbReference type="NCBI Taxonomy" id="43137"/>
    <lineage>
        <taxon>Eukaryota</taxon>
        <taxon>Sar</taxon>
        <taxon>Alveolata</taxon>
        <taxon>Ciliophora</taxon>
        <taxon>Intramacronucleata</taxon>
        <taxon>Oligohymenophorea</taxon>
        <taxon>Peniculida</taxon>
        <taxon>Parameciidae</taxon>
        <taxon>Paramecium</taxon>
    </lineage>
</organism>
<sequence>MLIGNTQEYSKQEETQVLRLPQFQVMTSNIISAIFQVLIQEQENMSNNEDEHVQVVETFNNNVRFTIYGEPFIFLQIMIIIKSRKNLKF</sequence>
<gene>
    <name evidence="1" type="ORF">POCTA_138.1.T0290088</name>
</gene>
<reference evidence="1" key="1">
    <citation type="submission" date="2021-01" db="EMBL/GenBank/DDBJ databases">
        <authorList>
            <consortium name="Genoscope - CEA"/>
            <person name="William W."/>
        </authorList>
    </citation>
    <scope>NUCLEOTIDE SEQUENCE</scope>
</reference>
<comment type="caution">
    <text evidence="1">The sequence shown here is derived from an EMBL/GenBank/DDBJ whole genome shotgun (WGS) entry which is preliminary data.</text>
</comment>
<evidence type="ECO:0000313" key="2">
    <source>
        <dbReference type="Proteomes" id="UP000683925"/>
    </source>
</evidence>
<dbReference type="EMBL" id="CAJJDP010000029">
    <property type="protein sequence ID" value="CAD8154297.1"/>
    <property type="molecule type" value="Genomic_DNA"/>
</dbReference>
<proteinExistence type="predicted"/>
<keyword evidence="2" id="KW-1185">Reference proteome</keyword>
<dbReference type="AlphaFoldDB" id="A0A8S1TRW3"/>